<sequence length="112" mass="13295">MSFFFVEPDIYKKYKDQVLSMSQSIQVNYQEHLAPEKRKPGYTDQQIADELGLDVRTVTEIRCVGEREYYDVDEWEKAQEFKKQQCRAFAERGISSATKKYLERKKVAKKNN</sequence>
<organism evidence="1">
    <name type="scientific">marine metagenome</name>
    <dbReference type="NCBI Taxonomy" id="408172"/>
    <lineage>
        <taxon>unclassified sequences</taxon>
        <taxon>metagenomes</taxon>
        <taxon>ecological metagenomes</taxon>
    </lineage>
</organism>
<name>A0A381V353_9ZZZZ</name>
<protein>
    <submittedName>
        <fullName evidence="1">Uncharacterized protein</fullName>
    </submittedName>
</protein>
<accession>A0A381V353</accession>
<reference evidence="1" key="1">
    <citation type="submission" date="2018-05" db="EMBL/GenBank/DDBJ databases">
        <authorList>
            <person name="Lanie J.A."/>
            <person name="Ng W.-L."/>
            <person name="Kazmierczak K.M."/>
            <person name="Andrzejewski T.M."/>
            <person name="Davidsen T.M."/>
            <person name="Wayne K.J."/>
            <person name="Tettelin H."/>
            <person name="Glass J.I."/>
            <person name="Rusch D."/>
            <person name="Podicherti R."/>
            <person name="Tsui H.-C.T."/>
            <person name="Winkler M.E."/>
        </authorList>
    </citation>
    <scope>NUCLEOTIDE SEQUENCE</scope>
</reference>
<dbReference type="AlphaFoldDB" id="A0A381V353"/>
<dbReference type="EMBL" id="UINC01007731">
    <property type="protein sequence ID" value="SVA34820.1"/>
    <property type="molecule type" value="Genomic_DNA"/>
</dbReference>
<proteinExistence type="predicted"/>
<evidence type="ECO:0000313" key="1">
    <source>
        <dbReference type="EMBL" id="SVA34820.1"/>
    </source>
</evidence>
<gene>
    <name evidence="1" type="ORF">METZ01_LOCUS87674</name>
</gene>